<protein>
    <submittedName>
        <fullName evidence="8">NID</fullName>
    </submittedName>
</protein>
<dbReference type="InterPro" id="IPR009030">
    <property type="entry name" value="Growth_fac_rcpt_cys_sf"/>
</dbReference>
<dbReference type="SUPFAM" id="SSF54511">
    <property type="entry name" value="GFP-like"/>
    <property type="match status" value="2"/>
</dbReference>
<evidence type="ECO:0000256" key="6">
    <source>
        <dbReference type="ARBA" id="ARBA00023180"/>
    </source>
</evidence>
<keyword evidence="6" id="KW-0325">Glycoprotein</keyword>
<proteinExistence type="predicted"/>
<keyword evidence="4" id="KW-0732">Signal</keyword>
<evidence type="ECO:0000256" key="1">
    <source>
        <dbReference type="ARBA" id="ARBA00004498"/>
    </source>
</evidence>
<keyword evidence="9" id="KW-1185">Reference proteome</keyword>
<evidence type="ECO:0000256" key="5">
    <source>
        <dbReference type="ARBA" id="ARBA00022837"/>
    </source>
</evidence>
<reference evidence="8 9" key="1">
    <citation type="submission" date="2020-06" db="EMBL/GenBank/DDBJ databases">
        <authorList>
            <person name="Li R."/>
            <person name="Bekaert M."/>
        </authorList>
    </citation>
    <scope>NUCLEOTIDE SEQUENCE [LARGE SCALE GENOMIC DNA]</scope>
    <source>
        <strain evidence="9">wild</strain>
    </source>
</reference>
<gene>
    <name evidence="8" type="ORF">MCOR_25298</name>
</gene>
<feature type="domain" description="Nidogen G2 beta-barrel" evidence="7">
    <location>
        <begin position="311"/>
        <end position="522"/>
    </location>
</feature>
<dbReference type="OrthoDB" id="6375837at2759"/>
<accession>A0A6J8C1V0</accession>
<name>A0A6J8C1V0_MYTCO</name>
<evidence type="ECO:0000313" key="8">
    <source>
        <dbReference type="EMBL" id="CAC5390183.1"/>
    </source>
</evidence>
<feature type="domain" description="Nidogen G2 beta-barrel" evidence="7">
    <location>
        <begin position="46"/>
        <end position="264"/>
    </location>
</feature>
<evidence type="ECO:0000256" key="4">
    <source>
        <dbReference type="ARBA" id="ARBA00022729"/>
    </source>
</evidence>
<keyword evidence="3" id="KW-0272">Extracellular matrix</keyword>
<evidence type="ECO:0000256" key="3">
    <source>
        <dbReference type="ARBA" id="ARBA00022530"/>
    </source>
</evidence>
<organism evidence="8 9">
    <name type="scientific">Mytilus coruscus</name>
    <name type="common">Sea mussel</name>
    <dbReference type="NCBI Taxonomy" id="42192"/>
    <lineage>
        <taxon>Eukaryota</taxon>
        <taxon>Metazoa</taxon>
        <taxon>Spiralia</taxon>
        <taxon>Lophotrochozoa</taxon>
        <taxon>Mollusca</taxon>
        <taxon>Bivalvia</taxon>
        <taxon>Autobranchia</taxon>
        <taxon>Pteriomorphia</taxon>
        <taxon>Mytilida</taxon>
        <taxon>Mytiloidea</taxon>
        <taxon>Mytilidae</taxon>
        <taxon>Mytilinae</taxon>
        <taxon>Mytilus</taxon>
    </lineage>
</organism>
<dbReference type="SMART" id="SM00682">
    <property type="entry name" value="G2F"/>
    <property type="match status" value="2"/>
</dbReference>
<dbReference type="EMBL" id="CACVKT020004472">
    <property type="protein sequence ID" value="CAC5390183.1"/>
    <property type="molecule type" value="Genomic_DNA"/>
</dbReference>
<dbReference type="AlphaFoldDB" id="A0A6J8C1V0"/>
<dbReference type="PROSITE" id="PS50993">
    <property type="entry name" value="NIDOGEN_G2"/>
    <property type="match status" value="2"/>
</dbReference>
<keyword evidence="5" id="KW-0106">Calcium</keyword>
<evidence type="ECO:0000313" key="9">
    <source>
        <dbReference type="Proteomes" id="UP000507470"/>
    </source>
</evidence>
<dbReference type="Pfam" id="PF07474">
    <property type="entry name" value="G2F"/>
    <property type="match status" value="2"/>
</dbReference>
<dbReference type="Gene3D" id="2.40.155.10">
    <property type="entry name" value="Green fluorescent protein"/>
    <property type="match status" value="2"/>
</dbReference>
<sequence length="522" mass="59084">MSVAACSEGADICHINAKYVYFDKAAYCECIAPFYGNGIRCLKTGKRLILRGIVNGVLNNKAIKNVDLLSYVYTTNGRIETHIRSKQNTVKTMMKILQPIGDIIGWMFAVPQGKKAKNGFMMTGGELNRTALIKYLSGETVLITQQILTFSSEFIVKTFVQGTVPDHLDSILFNDFTEQLTRVSRGVIKSCSTRRYSMNRFTSNFTMDQTITFNECQHSPFRHGFTSMRQFVTRNSVMNDRKNDVLRFSSTNQIGAVGDTIPVLRIDSSTCLEGESTCHANAEYVYFNTGVCCECIAPFYGNGIRCLNTERRLILRGKVSGELNNQAMDDLELLAFVSVTTGFIETHLRSSQKNVEKMMIAMQPIGDIIGWVFAVQQDKEATNGFIVTGGELNRTALIKYQSGETVLIKQQFSTVSSEFIVQTFIKGTLPDPVDSILFNDFTEQYKRVSRGFMKSRSTRKFERNGLRSNFTVDQTIKFNECQHNPFRYSLNTMRHVATRNLVMNDRENDVLRFSSTNRICEI</sequence>
<evidence type="ECO:0000256" key="2">
    <source>
        <dbReference type="ARBA" id="ARBA00022525"/>
    </source>
</evidence>
<comment type="subcellular location">
    <subcellularLocation>
        <location evidence="1">Secreted</location>
        <location evidence="1">Extracellular space</location>
        <location evidence="1">Extracellular matrix</location>
    </subcellularLocation>
</comment>
<dbReference type="InterPro" id="IPR009017">
    <property type="entry name" value="GFP"/>
</dbReference>
<keyword evidence="2" id="KW-0964">Secreted</keyword>
<dbReference type="InterPro" id="IPR006605">
    <property type="entry name" value="G2_nidogen/fibulin_G2F"/>
</dbReference>
<dbReference type="Proteomes" id="UP000507470">
    <property type="component" value="Unassembled WGS sequence"/>
</dbReference>
<evidence type="ECO:0000259" key="7">
    <source>
        <dbReference type="PROSITE" id="PS50993"/>
    </source>
</evidence>
<dbReference type="SUPFAM" id="SSF57184">
    <property type="entry name" value="Growth factor receptor domain"/>
    <property type="match status" value="1"/>
</dbReference>